<keyword evidence="4" id="KW-1185">Reference proteome</keyword>
<evidence type="ECO:0000313" key="3">
    <source>
        <dbReference type="EMBL" id="OEV12171.1"/>
    </source>
</evidence>
<dbReference type="EMBL" id="LJGW01000157">
    <property type="protein sequence ID" value="OEV12171.1"/>
    <property type="molecule type" value="Genomic_DNA"/>
</dbReference>
<dbReference type="PATRIC" id="fig|518642.10.peg.1960"/>
<proteinExistence type="predicted"/>
<reference evidence="3 4" key="1">
    <citation type="journal article" date="2016" name="Front. Microbiol.">
        <title>Comparative Genomics Analysis of Streptomyces Species Reveals Their Adaptation to the Marine Environment and Their Diversity at the Genomic Level.</title>
        <authorList>
            <person name="Tian X."/>
            <person name="Zhang Z."/>
            <person name="Yang T."/>
            <person name="Chen M."/>
            <person name="Li J."/>
            <person name="Chen F."/>
            <person name="Yang J."/>
            <person name="Li W."/>
            <person name="Zhang B."/>
            <person name="Zhang Z."/>
            <person name="Wu J."/>
            <person name="Zhang C."/>
            <person name="Long L."/>
            <person name="Xiao J."/>
        </authorList>
    </citation>
    <scope>NUCLEOTIDE SEQUENCE [LARGE SCALE GENOMIC DNA]</scope>
    <source>
        <strain evidence="3 4">SCSIO 10429</strain>
    </source>
</reference>
<feature type="signal peptide" evidence="2">
    <location>
        <begin position="1"/>
        <end position="24"/>
    </location>
</feature>
<keyword evidence="2" id="KW-0732">Signal</keyword>
<sequence>MRIRFAKTAVAALTCALLTVPASAAYAGSGPAPKPSERSAAKSTAPSAKGNPSSKAAEAAGVCDDAYQIGSTGYVTRSGVTIASVKQFYSPECGENYGYVWVWDSFRETAGDYDVTTAVYSYSQDEILGGRSWTNTTKQEFWSHGTDTVKECTAAVGSVRKAGDPLSNQAASSKRC</sequence>
<gene>
    <name evidence="3" type="ORF">AN218_09695</name>
</gene>
<feature type="region of interest" description="Disordered" evidence="1">
    <location>
        <begin position="28"/>
        <end position="54"/>
    </location>
</feature>
<evidence type="ECO:0000256" key="1">
    <source>
        <dbReference type="SAM" id="MobiDB-lite"/>
    </source>
</evidence>
<evidence type="ECO:0008006" key="5">
    <source>
        <dbReference type="Google" id="ProtNLM"/>
    </source>
</evidence>
<dbReference type="Proteomes" id="UP000176005">
    <property type="component" value="Unassembled WGS sequence"/>
</dbReference>
<evidence type="ECO:0000313" key="4">
    <source>
        <dbReference type="Proteomes" id="UP000176005"/>
    </source>
</evidence>
<name>A0A1E7L7S8_9ACTN</name>
<feature type="compositionally biased region" description="Polar residues" evidence="1">
    <location>
        <begin position="41"/>
        <end position="54"/>
    </location>
</feature>
<evidence type="ECO:0000256" key="2">
    <source>
        <dbReference type="SAM" id="SignalP"/>
    </source>
</evidence>
<organism evidence="3 4">
    <name type="scientific">Streptomyces nanshensis</name>
    <dbReference type="NCBI Taxonomy" id="518642"/>
    <lineage>
        <taxon>Bacteria</taxon>
        <taxon>Bacillati</taxon>
        <taxon>Actinomycetota</taxon>
        <taxon>Actinomycetes</taxon>
        <taxon>Kitasatosporales</taxon>
        <taxon>Streptomycetaceae</taxon>
        <taxon>Streptomyces</taxon>
    </lineage>
</organism>
<protein>
    <recommendedName>
        <fullName evidence="5">DUF2690 domain-containing protein</fullName>
    </recommendedName>
</protein>
<comment type="caution">
    <text evidence="3">The sequence shown here is derived from an EMBL/GenBank/DDBJ whole genome shotgun (WGS) entry which is preliminary data.</text>
</comment>
<dbReference type="RefSeq" id="WP_070016361.1">
    <property type="nucleotide sequence ID" value="NZ_LJGW01000157.1"/>
</dbReference>
<dbReference type="AlphaFoldDB" id="A0A1E7L7S8"/>
<accession>A0A1E7L7S8</accession>
<feature type="chain" id="PRO_5039361218" description="DUF2690 domain-containing protein" evidence="2">
    <location>
        <begin position="25"/>
        <end position="176"/>
    </location>
</feature>